<sequence>LGSYVVEHKDTDERERITFIDYVDLYGPAFLAGLRTDVILSVNGTSVTDWSHDELVSQISQCSTLRMVLLYENYVRKIELCCRAIKLQVKFYIYFKCVISCFLRLVVFGLLLQNNERGCARVDASLSIFTANVTLTHSAAIAL</sequence>
<accession>A0A183ILI6</accession>
<keyword evidence="3" id="KW-1133">Transmembrane helix</keyword>
<dbReference type="PANTHER" id="PTHR15963:SF5">
    <property type="entry name" value="SHORT SPINDLE 6, ISOFORM A"/>
    <property type="match status" value="1"/>
</dbReference>
<dbReference type="SMART" id="SM00228">
    <property type="entry name" value="PDZ"/>
    <property type="match status" value="1"/>
</dbReference>
<dbReference type="PANTHER" id="PTHR15963">
    <property type="entry name" value="GENERAL RECEPTOR FOR PHOSPHOINOSITIDES 1-ASSOCIATED SCAFFOLD PROTEIN-RELATED"/>
    <property type="match status" value="1"/>
</dbReference>
<evidence type="ECO:0000256" key="3">
    <source>
        <dbReference type="SAM" id="Phobius"/>
    </source>
</evidence>
<keyword evidence="2" id="KW-0963">Cytoplasm</keyword>
<keyword evidence="3" id="KW-0472">Membrane</keyword>
<evidence type="ECO:0000313" key="5">
    <source>
        <dbReference type="WBParaSite" id="SBAD_0000467301-mRNA-1"/>
    </source>
</evidence>
<feature type="domain" description="PDZ" evidence="4">
    <location>
        <begin position="2"/>
        <end position="73"/>
    </location>
</feature>
<evidence type="ECO:0000256" key="2">
    <source>
        <dbReference type="ARBA" id="ARBA00022490"/>
    </source>
</evidence>
<evidence type="ECO:0000256" key="1">
    <source>
        <dbReference type="ARBA" id="ARBA00004496"/>
    </source>
</evidence>
<comment type="subcellular location">
    <subcellularLocation>
        <location evidence="1">Cytoplasm</location>
    </subcellularLocation>
</comment>
<name>A0A183ILI6_9BILA</name>
<keyword evidence="3" id="KW-0812">Transmembrane</keyword>
<dbReference type="Gene3D" id="2.30.42.10">
    <property type="match status" value="1"/>
</dbReference>
<proteinExistence type="predicted"/>
<protein>
    <submittedName>
        <fullName evidence="5">PDZ domain-containing protein</fullName>
    </submittedName>
</protein>
<evidence type="ECO:0000259" key="4">
    <source>
        <dbReference type="SMART" id="SM00228"/>
    </source>
</evidence>
<reference evidence="5" key="1">
    <citation type="submission" date="2016-06" db="UniProtKB">
        <authorList>
            <consortium name="WormBaseParasite"/>
        </authorList>
    </citation>
    <scope>IDENTIFICATION</scope>
</reference>
<dbReference type="InterPro" id="IPR001478">
    <property type="entry name" value="PDZ"/>
</dbReference>
<dbReference type="AlphaFoldDB" id="A0A183ILI6"/>
<dbReference type="InterPro" id="IPR052122">
    <property type="entry name" value="Intracell_Traff_Signaling_Reg"/>
</dbReference>
<organism evidence="5">
    <name type="scientific">Soboliphyme baturini</name>
    <dbReference type="NCBI Taxonomy" id="241478"/>
    <lineage>
        <taxon>Eukaryota</taxon>
        <taxon>Metazoa</taxon>
        <taxon>Ecdysozoa</taxon>
        <taxon>Nematoda</taxon>
        <taxon>Enoplea</taxon>
        <taxon>Dorylaimia</taxon>
        <taxon>Dioctophymatida</taxon>
        <taxon>Dioctophymatoidea</taxon>
        <taxon>Soboliphymatidae</taxon>
        <taxon>Soboliphyme</taxon>
    </lineage>
</organism>
<dbReference type="Pfam" id="PF00595">
    <property type="entry name" value="PDZ"/>
    <property type="match status" value="1"/>
</dbReference>
<dbReference type="SUPFAM" id="SSF50156">
    <property type="entry name" value="PDZ domain-like"/>
    <property type="match status" value="1"/>
</dbReference>
<feature type="transmembrane region" description="Helical" evidence="3">
    <location>
        <begin position="91"/>
        <end position="112"/>
    </location>
</feature>
<dbReference type="InterPro" id="IPR036034">
    <property type="entry name" value="PDZ_sf"/>
</dbReference>
<dbReference type="WBParaSite" id="SBAD_0000467301-mRNA-1">
    <property type="protein sequence ID" value="SBAD_0000467301-mRNA-1"/>
    <property type="gene ID" value="SBAD_0000467301"/>
</dbReference>
<dbReference type="GO" id="GO:0005737">
    <property type="term" value="C:cytoplasm"/>
    <property type="evidence" value="ECO:0007669"/>
    <property type="project" value="UniProtKB-SubCell"/>
</dbReference>